<dbReference type="AlphaFoldDB" id="A0A382D8H1"/>
<dbReference type="GO" id="GO:0016799">
    <property type="term" value="F:hydrolase activity, hydrolyzing N-glycosyl compounds"/>
    <property type="evidence" value="ECO:0007669"/>
    <property type="project" value="InterPro"/>
</dbReference>
<proteinExistence type="predicted"/>
<feature type="domain" description="Inosine/uridine-preferring nucleoside hydrolase" evidence="1">
    <location>
        <begin position="5"/>
        <end position="51"/>
    </location>
</feature>
<feature type="non-terminal residue" evidence="2">
    <location>
        <position position="53"/>
    </location>
</feature>
<evidence type="ECO:0000313" key="2">
    <source>
        <dbReference type="EMBL" id="SVB34322.1"/>
    </source>
</evidence>
<dbReference type="SUPFAM" id="SSF53590">
    <property type="entry name" value="Nucleoside hydrolase"/>
    <property type="match status" value="1"/>
</dbReference>
<gene>
    <name evidence="2" type="ORF">METZ01_LOCUS187176</name>
</gene>
<dbReference type="Gene3D" id="3.90.245.10">
    <property type="entry name" value="Ribonucleoside hydrolase-like"/>
    <property type="match status" value="1"/>
</dbReference>
<dbReference type="Pfam" id="PF01156">
    <property type="entry name" value="IU_nuc_hydro"/>
    <property type="match status" value="1"/>
</dbReference>
<dbReference type="EMBL" id="UINC01037993">
    <property type="protein sequence ID" value="SVB34322.1"/>
    <property type="molecule type" value="Genomic_DNA"/>
</dbReference>
<protein>
    <recommendedName>
        <fullName evidence="1">Inosine/uridine-preferring nucleoside hydrolase domain-containing protein</fullName>
    </recommendedName>
</protein>
<reference evidence="2" key="1">
    <citation type="submission" date="2018-05" db="EMBL/GenBank/DDBJ databases">
        <authorList>
            <person name="Lanie J.A."/>
            <person name="Ng W.-L."/>
            <person name="Kazmierczak K.M."/>
            <person name="Andrzejewski T.M."/>
            <person name="Davidsen T.M."/>
            <person name="Wayne K.J."/>
            <person name="Tettelin H."/>
            <person name="Glass J.I."/>
            <person name="Rusch D."/>
            <person name="Podicherti R."/>
            <person name="Tsui H.-C.T."/>
            <person name="Winkler M.E."/>
        </authorList>
    </citation>
    <scope>NUCLEOTIDE SEQUENCE</scope>
</reference>
<dbReference type="InterPro" id="IPR001910">
    <property type="entry name" value="Inosine/uridine_hydrolase_dom"/>
</dbReference>
<evidence type="ECO:0000259" key="1">
    <source>
        <dbReference type="Pfam" id="PF01156"/>
    </source>
</evidence>
<accession>A0A382D8H1</accession>
<dbReference type="InterPro" id="IPR036452">
    <property type="entry name" value="Ribo_hydro-like"/>
</dbReference>
<name>A0A382D8H1_9ZZZZ</name>
<organism evidence="2">
    <name type="scientific">marine metagenome</name>
    <dbReference type="NCBI Taxonomy" id="408172"/>
    <lineage>
        <taxon>unclassified sequences</taxon>
        <taxon>metagenomes</taxon>
        <taxon>ecological metagenomes</taxon>
    </lineage>
</organism>
<sequence length="53" mass="5680">MKKKIIIDTDPAMGTKGGDPEDSFAIMMALNSPELEILGITSVQGNVPVERGY</sequence>